<feature type="compositionally biased region" description="Polar residues" evidence="4">
    <location>
        <begin position="2375"/>
        <end position="2388"/>
    </location>
</feature>
<dbReference type="InterPro" id="IPR020845">
    <property type="entry name" value="AMP-binding_CS"/>
</dbReference>
<protein>
    <recommendedName>
        <fullName evidence="5">Carrier domain-containing protein</fullName>
    </recommendedName>
</protein>
<dbReference type="Gene3D" id="3.30.559.30">
    <property type="entry name" value="Nonribosomal peptide synthetase, condensation domain"/>
    <property type="match status" value="2"/>
</dbReference>
<organism evidence="6 7">
    <name type="scientific">Streptomyces tsukubensis</name>
    <dbReference type="NCBI Taxonomy" id="83656"/>
    <lineage>
        <taxon>Bacteria</taxon>
        <taxon>Bacillati</taxon>
        <taxon>Actinomycetota</taxon>
        <taxon>Actinomycetes</taxon>
        <taxon>Kitasatosporales</taxon>
        <taxon>Streptomycetaceae</taxon>
        <taxon>Streptomyces</taxon>
    </lineage>
</organism>
<evidence type="ECO:0000313" key="6">
    <source>
        <dbReference type="EMBL" id="OON82592.1"/>
    </source>
</evidence>
<dbReference type="Gene3D" id="3.40.50.980">
    <property type="match status" value="4"/>
</dbReference>
<dbReference type="NCBIfam" id="TIGR01733">
    <property type="entry name" value="AA-adenyl-dom"/>
    <property type="match status" value="2"/>
</dbReference>
<dbReference type="InterPro" id="IPR023213">
    <property type="entry name" value="CAT-like_dom_sf"/>
</dbReference>
<dbReference type="Pfam" id="PF08241">
    <property type="entry name" value="Methyltransf_11"/>
    <property type="match status" value="1"/>
</dbReference>
<keyword evidence="2" id="KW-0596">Phosphopantetheine</keyword>
<proteinExistence type="predicted"/>
<evidence type="ECO:0000259" key="5">
    <source>
        <dbReference type="PROSITE" id="PS50075"/>
    </source>
</evidence>
<dbReference type="CDD" id="cd05930">
    <property type="entry name" value="A_NRPS"/>
    <property type="match status" value="1"/>
</dbReference>
<dbReference type="CDD" id="cd17646">
    <property type="entry name" value="A_NRPS_AB3403-like"/>
    <property type="match status" value="1"/>
</dbReference>
<dbReference type="PROSITE" id="PS50075">
    <property type="entry name" value="CARRIER"/>
    <property type="match status" value="1"/>
</dbReference>
<dbReference type="GO" id="GO:0005829">
    <property type="term" value="C:cytosol"/>
    <property type="evidence" value="ECO:0007669"/>
    <property type="project" value="TreeGrafter"/>
</dbReference>
<dbReference type="FunFam" id="3.40.50.980:FF:000002">
    <property type="entry name" value="Enterobactin synthetase component F"/>
    <property type="match status" value="1"/>
</dbReference>
<dbReference type="InterPro" id="IPR020806">
    <property type="entry name" value="PKS_PP-bd"/>
</dbReference>
<dbReference type="InterPro" id="IPR001242">
    <property type="entry name" value="Condensation_dom"/>
</dbReference>
<dbReference type="NCBIfam" id="NF003417">
    <property type="entry name" value="PRK04813.1"/>
    <property type="match status" value="2"/>
</dbReference>
<dbReference type="STRING" id="83656.B1H18_00480"/>
<dbReference type="InterPro" id="IPR045851">
    <property type="entry name" value="AMP-bd_C_sf"/>
</dbReference>
<dbReference type="Gene3D" id="3.40.50.150">
    <property type="entry name" value="Vaccinia Virus protein VP39"/>
    <property type="match status" value="1"/>
</dbReference>
<keyword evidence="7" id="KW-1185">Reference proteome</keyword>
<dbReference type="PANTHER" id="PTHR45527:SF1">
    <property type="entry name" value="FATTY ACID SYNTHASE"/>
    <property type="match status" value="1"/>
</dbReference>
<dbReference type="InterPro" id="IPR000873">
    <property type="entry name" value="AMP-dep_synth/lig_dom"/>
</dbReference>
<dbReference type="Pfam" id="PF13193">
    <property type="entry name" value="AMP-binding_C"/>
    <property type="match status" value="1"/>
</dbReference>
<dbReference type="Pfam" id="PF00501">
    <property type="entry name" value="AMP-binding"/>
    <property type="match status" value="2"/>
</dbReference>
<dbReference type="InterPro" id="IPR009081">
    <property type="entry name" value="PP-bd_ACP"/>
</dbReference>
<dbReference type="Gene3D" id="3.30.300.30">
    <property type="match status" value="2"/>
</dbReference>
<dbReference type="Pfam" id="PF00668">
    <property type="entry name" value="Condensation"/>
    <property type="match status" value="2"/>
</dbReference>
<evidence type="ECO:0000256" key="4">
    <source>
        <dbReference type="SAM" id="MobiDB-lite"/>
    </source>
</evidence>
<evidence type="ECO:0000256" key="2">
    <source>
        <dbReference type="ARBA" id="ARBA00022450"/>
    </source>
</evidence>
<dbReference type="Proteomes" id="UP000190539">
    <property type="component" value="Unassembled WGS sequence"/>
</dbReference>
<dbReference type="Gene3D" id="3.30.559.10">
    <property type="entry name" value="Chloramphenicol acetyltransferase-like domain"/>
    <property type="match status" value="2"/>
</dbReference>
<dbReference type="GO" id="GO:0008610">
    <property type="term" value="P:lipid biosynthetic process"/>
    <property type="evidence" value="ECO:0007669"/>
    <property type="project" value="UniProtKB-ARBA"/>
</dbReference>
<dbReference type="GO" id="GO:0008757">
    <property type="term" value="F:S-adenosylmethionine-dependent methyltransferase activity"/>
    <property type="evidence" value="ECO:0007669"/>
    <property type="project" value="InterPro"/>
</dbReference>
<dbReference type="InterPro" id="IPR010071">
    <property type="entry name" value="AA_adenyl_dom"/>
</dbReference>
<reference evidence="6 7" key="1">
    <citation type="submission" date="2017-02" db="EMBL/GenBank/DDBJ databases">
        <title>Draft Genome Sequence of Streptomyces tsukubaensis F601, a Producer of the immunosuppressant tacrolimus FK506.</title>
        <authorList>
            <person name="Zong G."/>
            <person name="Zhong C."/>
            <person name="Fu J."/>
            <person name="Qin R."/>
            <person name="Cao G."/>
        </authorList>
    </citation>
    <scope>NUCLEOTIDE SEQUENCE [LARGE SCALE GENOMIC DNA]</scope>
    <source>
        <strain evidence="6 7">F601</strain>
    </source>
</reference>
<comment type="caution">
    <text evidence="6">The sequence shown here is derived from an EMBL/GenBank/DDBJ whole genome shotgun (WGS) entry which is preliminary data.</text>
</comment>
<dbReference type="SUPFAM" id="SSF53335">
    <property type="entry name" value="S-adenosyl-L-methionine-dependent methyltransferases"/>
    <property type="match status" value="1"/>
</dbReference>
<dbReference type="SUPFAM" id="SSF47336">
    <property type="entry name" value="ACP-like"/>
    <property type="match status" value="1"/>
</dbReference>
<dbReference type="RefSeq" id="WP_179120002.1">
    <property type="nucleotide sequence ID" value="NZ_MVFC01000001.1"/>
</dbReference>
<feature type="domain" description="Carrier" evidence="5">
    <location>
        <begin position="970"/>
        <end position="1044"/>
    </location>
</feature>
<evidence type="ECO:0000313" key="7">
    <source>
        <dbReference type="Proteomes" id="UP000190539"/>
    </source>
</evidence>
<dbReference type="InterPro" id="IPR029063">
    <property type="entry name" value="SAM-dependent_MTases_sf"/>
</dbReference>
<dbReference type="FunFam" id="3.40.50.12780:FF:000012">
    <property type="entry name" value="Non-ribosomal peptide synthetase"/>
    <property type="match status" value="1"/>
</dbReference>
<dbReference type="GO" id="GO:0047527">
    <property type="term" value="F:2,3-dihydroxybenzoate-serine ligase activity"/>
    <property type="evidence" value="ECO:0007669"/>
    <property type="project" value="TreeGrafter"/>
</dbReference>
<name>A0A1V4AFD2_9ACTN</name>
<dbReference type="GO" id="GO:0009239">
    <property type="term" value="P:enterobactin biosynthetic process"/>
    <property type="evidence" value="ECO:0007669"/>
    <property type="project" value="TreeGrafter"/>
</dbReference>
<sequence length="2388" mass="256727">MPHNNSGIRLPLSAAQLGVWAAQRLDPVNPRYNCASYLEIQGPVDVRVLREAVHRALLEAEALRVRFFDSAGREGPEQTVTGVDDHRLELLDLSDSERPRAAAEEWMRTDLSRPVDLTSGQLLRHVLIQDGSDRALLYLRYHHIIMDGLGQTSHIRRIAELYTALGAGTEPPATRAVGLRELVDGDAAYAESPAYGRDRAYWLERFADRPTPVSLSDQDSGTDHGLLRRTTDLPEAEVTLLRDTARRLDARPSAVLIAAVATYQCRVTGTEETLLRLPLAARSSAATIATPAMSANELPVRLSAPRGATFAEVVATVSVELGRALRHQRFRGEELHRELLPEGGLRPLAGTTVNVVTFDSDVTFGDLPSTAHHLSSGPVDDLQLDFFADARGTRLRLNADANPRRHTAGAPAAHSRRLLALLHHALTDPGLPVGRLPLMDESEHASVLATAAPAVRDWDLTARLHELIEDQAARTPDAVAAQVAGAALTYGELVTDARRLAALLADRGARPGTVVGVHQERSLDLVVSLLGVLMAGAAYLPLDPGLPASRLAFQIQDAGVRTVLGTAPLAARLVDTGVEVIAVDEVLPGLPEASGTLPTGSASDTAYVIYTSGSTGRPKGVAVPHRGVVNRLLWMQEEYRLGQDECVLQKTPFTFDVSVWEFFWPLLAGARLHLAEPGDHRDPRALASAIREHGVTTAHFVPPMLDQFLAEPSAAELPGLRRVMCSGEALRPETVARFLAVHGHGRRAPQLFNLYGPTEASIDVTHWHCTARDTTGPVPIGRAVANTGLYVLDPGGELQPFGVPGELHIGGVQVASGYLHRADLTAERFVPDGFAGTGRLYRTGDLAVLREDGVVEYRGRIDDQVKIRGFRIEPGEIESALLAVDGVESAVVTSPEPAGGPRHLIAHAVAPGIPAETLALALRDRLPAYMVPSHIVLLDTLPLLANGKVDRRSLPAPEERASTRDIRGAEPVTSTERLVHHAFAQALGVEHVDVTASFFTLGGDSILSIRARAVLEDAGLTFALADLYDHPTVRALAARTRQHVPAEAPRSRPFSLVSAADRELLPDGLADAHPLSSMQTGMVFHAEYEEGSSVYRVVTSIRVGLALDESLLRAALDDTVRRHPALRSSFHLTGYSEPLQLVHHDARVPLTVDRRLRGADPATRDPHLAEWAESAKHHDFDLTGAPLLAFTAHPLDDDSFQLGVVEHHVVLDGWSDAAMLDEIVERYRAAQSGETLWMPEIPSTYRDFVAAERAAAENAEHRAFWAGELAGAEPAPLPVRTTGRAVGPHHRRFDVPVDDATGLRITAAARAAGLPAKSLLAAAHAAVLHLVTSGDEVLTGVVGHGRLEEAGGDQVIGVFLNTLPMRLTVVDSSWLDIAHRVHAHERRTVAHRRYPYARILRDHGNLSLDSYVNFMDFHQRWGSDTAIQDGFGIAETNFPLAVNFLVDPVGGRLGLWLDCDTSLLDPEFCGRLAGYYARALVALAADPAAAPPAELRDAAEIARVREWNDTATDFDTTSTVHGTISRRIAATPDATALMDRFERIDYAELDRRANRLAHHLRALGVGRGSRVGVSVRRSAELVITLLAVARSGAAYVPMDPGFPADRLSHIAVDAALDCLVTGAGGPEGLPSNALVRLDADAAEIAAGPSGPVDAGSTSDDPVYVIYTSGSTGRPKGTVLSHRNVVNFFTGMDECVGIGTGDVVLALTSVSFDISVLELLWPLARGAGVVVGGERMIERLTPAEGEDSFAELVARHRVTLVQSTPSFLAAVAARPEALDALRPLRALLVGGEAFPSGLAQRLLTALPAVRVHNMYGPTETTIWSTVHELDRAHDLHAAALPIGRPIANTLVRVTAGDGGERPIGVAGELWIGGEGVAAGYLDRPELTEERFVDTPDGRFYRTGDRVRRRADGALEFLGRIDRQVKILGHRIEPDEVESVLSRHSAVASVAVVAAERAGGSAELVAYIAPVSSGEDDSDEHSHVDRWRDVWEGAYAPGAASVGTRDDERDFAGWLSSYTKKPIPVHEMREWLGHTVRRIRATGARRVVDVGVGVGLYLRELAPTADSYLGIDLSEAALASAAASVSVDGRLPAHITLRQGEATALAELPDGYADLVLFNSVVQYFPGSDYLRRALTEALRVAGPSGAVFVGDVRDLSLLPAFHADTQIRRAPSLAAADEVAAAASRALAEERELCLTADFFTEFAAATGAGLRIELKRGRSANELTRFRWDVTLYGSARAGAGEPEGKRLAWHEVAGDDALAALLADTDQDMPLTVTSLVDRRRVRPLAALELLRGEHAPGVTAWDLERLLWEAEDVESHDPEDLARLGDRHHRPVRVIHAASGRPGEFDVVFEPVTTGGGDAAPPAAPAGPPTTGQSVSEQATSQPRKQ</sequence>
<dbReference type="PROSITE" id="PS00455">
    <property type="entry name" value="AMP_BINDING"/>
    <property type="match status" value="2"/>
</dbReference>
<dbReference type="GO" id="GO:0009366">
    <property type="term" value="C:enterobactin synthetase complex"/>
    <property type="evidence" value="ECO:0007669"/>
    <property type="project" value="TreeGrafter"/>
</dbReference>
<dbReference type="GO" id="GO:0031177">
    <property type="term" value="F:phosphopantetheine binding"/>
    <property type="evidence" value="ECO:0007669"/>
    <property type="project" value="InterPro"/>
</dbReference>
<dbReference type="SUPFAM" id="SSF52777">
    <property type="entry name" value="CoA-dependent acyltransferases"/>
    <property type="match status" value="4"/>
</dbReference>
<evidence type="ECO:0000256" key="3">
    <source>
        <dbReference type="ARBA" id="ARBA00022553"/>
    </source>
</evidence>
<dbReference type="SMART" id="SM00823">
    <property type="entry name" value="PKS_PP"/>
    <property type="match status" value="1"/>
</dbReference>
<dbReference type="InterPro" id="IPR013216">
    <property type="entry name" value="Methyltransf_11"/>
</dbReference>
<gene>
    <name evidence="6" type="ORF">B1H18_00480</name>
</gene>
<dbReference type="Gene3D" id="1.10.1200.10">
    <property type="entry name" value="ACP-like"/>
    <property type="match status" value="1"/>
</dbReference>
<dbReference type="EMBL" id="MVFC01000001">
    <property type="protein sequence ID" value="OON82592.1"/>
    <property type="molecule type" value="Genomic_DNA"/>
</dbReference>
<dbReference type="InterPro" id="IPR025110">
    <property type="entry name" value="AMP-bd_C"/>
</dbReference>
<dbReference type="SUPFAM" id="SSF56801">
    <property type="entry name" value="Acetyl-CoA synthetase-like"/>
    <property type="match status" value="2"/>
</dbReference>
<dbReference type="FunFam" id="3.40.50.980:FF:000001">
    <property type="entry name" value="Non-ribosomal peptide synthetase"/>
    <property type="match status" value="2"/>
</dbReference>
<dbReference type="Gene3D" id="2.30.38.10">
    <property type="entry name" value="Luciferase, Domain 3"/>
    <property type="match status" value="2"/>
</dbReference>
<feature type="region of interest" description="Disordered" evidence="4">
    <location>
        <begin position="2349"/>
        <end position="2388"/>
    </location>
</feature>
<dbReference type="Pfam" id="PF00550">
    <property type="entry name" value="PP-binding"/>
    <property type="match status" value="1"/>
</dbReference>
<dbReference type="InterPro" id="IPR036736">
    <property type="entry name" value="ACP-like_sf"/>
</dbReference>
<accession>A0A1V4AFD2</accession>
<dbReference type="PANTHER" id="PTHR45527">
    <property type="entry name" value="NONRIBOSOMAL PEPTIDE SYNTHETASE"/>
    <property type="match status" value="1"/>
</dbReference>
<comment type="cofactor">
    <cofactor evidence="1">
        <name>pantetheine 4'-phosphate</name>
        <dbReference type="ChEBI" id="CHEBI:47942"/>
    </cofactor>
</comment>
<dbReference type="GO" id="GO:0043041">
    <property type="term" value="P:amino acid activation for nonribosomal peptide biosynthetic process"/>
    <property type="evidence" value="ECO:0007669"/>
    <property type="project" value="TreeGrafter"/>
</dbReference>
<evidence type="ECO:0000256" key="1">
    <source>
        <dbReference type="ARBA" id="ARBA00001957"/>
    </source>
</evidence>
<keyword evidence="3" id="KW-0597">Phosphoprotein</keyword>